<dbReference type="RefSeq" id="WP_164132830.1">
    <property type="nucleotide sequence ID" value="NZ_JAAGOX010000056.1"/>
</dbReference>
<dbReference type="SUPFAM" id="SSF56925">
    <property type="entry name" value="OMPA-like"/>
    <property type="match status" value="1"/>
</dbReference>
<dbReference type="EMBL" id="JAAGOX010000056">
    <property type="protein sequence ID" value="NDW47820.1"/>
    <property type="molecule type" value="Genomic_DNA"/>
</dbReference>
<accession>A0A6B2NXK3</accession>
<feature type="signal peptide" evidence="1">
    <location>
        <begin position="1"/>
        <end position="20"/>
    </location>
</feature>
<name>A0A6B2NXK3_9RHOB</name>
<keyword evidence="1" id="KW-0732">Signal</keyword>
<evidence type="ECO:0000256" key="1">
    <source>
        <dbReference type="SAM" id="SignalP"/>
    </source>
</evidence>
<dbReference type="Gene3D" id="2.40.160.20">
    <property type="match status" value="1"/>
</dbReference>
<protein>
    <submittedName>
        <fullName evidence="2">Porin family protein</fullName>
    </submittedName>
</protein>
<dbReference type="AlphaFoldDB" id="A0A6B2NXK3"/>
<dbReference type="InterPro" id="IPR011250">
    <property type="entry name" value="OMP/PagP_B-barrel"/>
</dbReference>
<reference evidence="2" key="1">
    <citation type="submission" date="2020-02" db="EMBL/GenBank/DDBJ databases">
        <title>Delineation of the pyrene-degrading pathway in Roseobacter clade bacteria by genomic analysis.</title>
        <authorList>
            <person name="Zhou H."/>
            <person name="Wang H."/>
        </authorList>
    </citation>
    <scope>NUCLEOTIDE SEQUENCE</scope>
    <source>
        <strain evidence="2">PrR005</strain>
    </source>
</reference>
<evidence type="ECO:0000313" key="2">
    <source>
        <dbReference type="EMBL" id="NDW47820.1"/>
    </source>
</evidence>
<comment type="caution">
    <text evidence="2">The sequence shown here is derived from an EMBL/GenBank/DDBJ whole genome shotgun (WGS) entry which is preliminary data.</text>
</comment>
<organism evidence="2">
    <name type="scientific">Ruegeria sp. PrR005</name>
    <dbReference type="NCBI Taxonomy" id="2706882"/>
    <lineage>
        <taxon>Bacteria</taxon>
        <taxon>Pseudomonadati</taxon>
        <taxon>Pseudomonadota</taxon>
        <taxon>Alphaproteobacteria</taxon>
        <taxon>Rhodobacterales</taxon>
        <taxon>Roseobacteraceae</taxon>
        <taxon>Ruegeria</taxon>
    </lineage>
</organism>
<gene>
    <name evidence="2" type="ORF">G0P99_22985</name>
</gene>
<feature type="chain" id="PRO_5025643551" evidence="1">
    <location>
        <begin position="21"/>
        <end position="246"/>
    </location>
</feature>
<proteinExistence type="predicted"/>
<sequence>MKPLPSTAFALAFAAATPLAAQQSNWQYEATVYLFTAETETGVTTPTGTIEGTLSFKDALDNLDFAFMGAFGASNGQWSFLADYMLTDISFGNPTPGGAFSGINTAAKTQVLNAYAAYRVHQTPDLAVDLAAGLRWFDTRTTLTALPGILPGRTVVANDNWVDPVIGLRAQVRMSDKWSGIAFFDYGGFQSDSESWQALLTADYQLNDNWRLRFGYRHLSVDHTLSNGNDYSFTQSGPVFGATYRF</sequence>